<evidence type="ECO:0000256" key="3">
    <source>
        <dbReference type="ARBA" id="ARBA00022737"/>
    </source>
</evidence>
<keyword evidence="11" id="KW-1185">Reference proteome</keyword>
<keyword evidence="6" id="KW-0539">Nucleus</keyword>
<dbReference type="EMBL" id="CAJVRM010000045">
    <property type="protein sequence ID" value="CAG8972426.1"/>
    <property type="molecule type" value="Genomic_DNA"/>
</dbReference>
<feature type="compositionally biased region" description="Polar residues" evidence="8">
    <location>
        <begin position="85"/>
        <end position="108"/>
    </location>
</feature>
<feature type="compositionally biased region" description="Basic and acidic residues" evidence="8">
    <location>
        <begin position="109"/>
        <end position="123"/>
    </location>
</feature>
<evidence type="ECO:0000256" key="5">
    <source>
        <dbReference type="ARBA" id="ARBA00022833"/>
    </source>
</evidence>
<feature type="domain" description="C2H2-type" evidence="9">
    <location>
        <begin position="577"/>
        <end position="605"/>
    </location>
</feature>
<dbReference type="GO" id="GO:0005634">
    <property type="term" value="C:nucleus"/>
    <property type="evidence" value="ECO:0007669"/>
    <property type="project" value="UniProtKB-SubCell"/>
</dbReference>
<proteinExistence type="predicted"/>
<dbReference type="PANTHER" id="PTHR16515:SF49">
    <property type="entry name" value="GASTRULA ZINC FINGER PROTEIN XLCGF49.1-LIKE-RELATED"/>
    <property type="match status" value="1"/>
</dbReference>
<evidence type="ECO:0000256" key="1">
    <source>
        <dbReference type="ARBA" id="ARBA00004123"/>
    </source>
</evidence>
<feature type="region of interest" description="Disordered" evidence="8">
    <location>
        <begin position="216"/>
        <end position="254"/>
    </location>
</feature>
<protein>
    <recommendedName>
        <fullName evidence="9">C2H2-type domain-containing protein</fullName>
    </recommendedName>
</protein>
<dbReference type="Pfam" id="PF24537">
    <property type="entry name" value="zf-C2H2_fungi"/>
    <property type="match status" value="1"/>
</dbReference>
<evidence type="ECO:0000256" key="4">
    <source>
        <dbReference type="ARBA" id="ARBA00022771"/>
    </source>
</evidence>
<feature type="compositionally biased region" description="Low complexity" evidence="8">
    <location>
        <begin position="328"/>
        <end position="346"/>
    </location>
</feature>
<gene>
    <name evidence="10" type="ORF">HYALB_00001115</name>
</gene>
<dbReference type="InterPro" id="IPR013087">
    <property type="entry name" value="Znf_C2H2_type"/>
</dbReference>
<feature type="compositionally biased region" description="Polar residues" evidence="8">
    <location>
        <begin position="429"/>
        <end position="438"/>
    </location>
</feature>
<dbReference type="AlphaFoldDB" id="A0A9N9LJ04"/>
<comment type="caution">
    <text evidence="10">The sequence shown here is derived from an EMBL/GenBank/DDBJ whole genome shotgun (WGS) entry which is preliminary data.</text>
</comment>
<evidence type="ECO:0000259" key="9">
    <source>
        <dbReference type="PROSITE" id="PS50157"/>
    </source>
</evidence>
<feature type="compositionally biased region" description="Low complexity" evidence="8">
    <location>
        <begin position="439"/>
        <end position="450"/>
    </location>
</feature>
<evidence type="ECO:0000256" key="2">
    <source>
        <dbReference type="ARBA" id="ARBA00022723"/>
    </source>
</evidence>
<dbReference type="PANTHER" id="PTHR16515">
    <property type="entry name" value="PR DOMAIN ZINC FINGER PROTEIN"/>
    <property type="match status" value="1"/>
</dbReference>
<evidence type="ECO:0000313" key="11">
    <source>
        <dbReference type="Proteomes" id="UP000701801"/>
    </source>
</evidence>
<name>A0A9N9LJ04_9HELO</name>
<feature type="region of interest" description="Disordered" evidence="8">
    <location>
        <begin position="490"/>
        <end position="541"/>
    </location>
</feature>
<comment type="subcellular location">
    <subcellularLocation>
        <location evidence="1">Nucleus</location>
    </subcellularLocation>
</comment>
<evidence type="ECO:0000256" key="8">
    <source>
        <dbReference type="SAM" id="MobiDB-lite"/>
    </source>
</evidence>
<feature type="compositionally biased region" description="Basic and acidic residues" evidence="8">
    <location>
        <begin position="133"/>
        <end position="146"/>
    </location>
</feature>
<evidence type="ECO:0000313" key="10">
    <source>
        <dbReference type="EMBL" id="CAG8972426.1"/>
    </source>
</evidence>
<feature type="compositionally biased region" description="Basic and acidic residues" evidence="8">
    <location>
        <begin position="347"/>
        <end position="371"/>
    </location>
</feature>
<dbReference type="InterPro" id="IPR057026">
    <property type="entry name" value="Znf-C2H2_ascomycetes"/>
</dbReference>
<accession>A0A9N9LJ04</accession>
<feature type="compositionally biased region" description="Low complexity" evidence="8">
    <location>
        <begin position="29"/>
        <end position="48"/>
    </location>
</feature>
<reference evidence="10" key="1">
    <citation type="submission" date="2021-07" db="EMBL/GenBank/DDBJ databases">
        <authorList>
            <person name="Durling M."/>
        </authorList>
    </citation>
    <scope>NUCLEOTIDE SEQUENCE</scope>
</reference>
<keyword evidence="4 7" id="KW-0863">Zinc-finger</keyword>
<dbReference type="GO" id="GO:0008270">
    <property type="term" value="F:zinc ion binding"/>
    <property type="evidence" value="ECO:0007669"/>
    <property type="project" value="UniProtKB-KW"/>
</dbReference>
<dbReference type="Proteomes" id="UP000701801">
    <property type="component" value="Unassembled WGS sequence"/>
</dbReference>
<feature type="region of interest" description="Disordered" evidence="8">
    <location>
        <begin position="22"/>
        <end position="150"/>
    </location>
</feature>
<feature type="region of interest" description="Disordered" evidence="8">
    <location>
        <begin position="715"/>
        <end position="745"/>
    </location>
</feature>
<keyword evidence="5" id="KW-0862">Zinc</keyword>
<dbReference type="PROSITE" id="PS00028">
    <property type="entry name" value="ZINC_FINGER_C2H2_1"/>
    <property type="match status" value="1"/>
</dbReference>
<feature type="compositionally biased region" description="Polar residues" evidence="8">
    <location>
        <begin position="233"/>
        <end position="248"/>
    </location>
</feature>
<dbReference type="PROSITE" id="PS50157">
    <property type="entry name" value="ZINC_FINGER_C2H2_2"/>
    <property type="match status" value="1"/>
</dbReference>
<dbReference type="InterPro" id="IPR050331">
    <property type="entry name" value="Zinc_finger"/>
</dbReference>
<evidence type="ECO:0000256" key="6">
    <source>
        <dbReference type="ARBA" id="ARBA00023242"/>
    </source>
</evidence>
<organism evidence="10 11">
    <name type="scientific">Hymenoscyphus albidus</name>
    <dbReference type="NCBI Taxonomy" id="595503"/>
    <lineage>
        <taxon>Eukaryota</taxon>
        <taxon>Fungi</taxon>
        <taxon>Dikarya</taxon>
        <taxon>Ascomycota</taxon>
        <taxon>Pezizomycotina</taxon>
        <taxon>Leotiomycetes</taxon>
        <taxon>Helotiales</taxon>
        <taxon>Helotiaceae</taxon>
        <taxon>Hymenoscyphus</taxon>
    </lineage>
</organism>
<feature type="region of interest" description="Disordered" evidence="8">
    <location>
        <begin position="311"/>
        <end position="458"/>
    </location>
</feature>
<keyword evidence="2" id="KW-0479">Metal-binding</keyword>
<evidence type="ECO:0000256" key="7">
    <source>
        <dbReference type="PROSITE-ProRule" id="PRU00042"/>
    </source>
</evidence>
<keyword evidence="3" id="KW-0677">Repeat</keyword>
<sequence>MDIPQSGARPLALPEIYVHQSASEPYRNSSRLSPYISSSSTTSAVPMSIPNSREYVPPPLPPPKELPDIKSNGKNGPDIAWRFGNKQSDIGSFGSSVAPGSSLHGSSFNRKESMMDERPDYTRRTSSSSTIKTRGEHDHGYPRDEGYSSLSTASNESYRLKASTSPTFSSSSWLTASFRSTYQDPLSARSFSSSVHDTFQTNAQAYDKSLLLKLDSRRSGDNKTPPRGFSKSPHFSFSANDASPTSRGSLDHRHQLKPLSLPILSGRPGMGFTESPISLSRYGDRDAPLSSAISPGNPFPRFGLQTQFDYRPSSEAESDRSPLPYIRGSGSSSALSLGDDTSSITSRSRDGIDHRVSPDHDVDFPMEETRSGIRQLYIDDPSGRSDPYSPGASTGQKRRASSPPIDEGGHSLQTVGSASDLFRRRESASRNSPTPRLHSTSGSVSSTASGQRTGSYASSTLSTLSIAPSSMSSMGSYGRLSPGGISPGGSDFIDLPYGPPILLNPSPHGPGSRPNHQRTLSSETRPLMSSRKLSDGMGKSHGTPKIQGIYMCECCPKKPKKFDCQEDLEAHEQEKQYQCAYCNNRFKNKNEAERHQNSLHLRRHSWSCAALSGYSAAFHESSNRPNEADSCGYCGEDFPRSGISSPSASRPQMHVATDRDWDVRIQHLQEMHKFGECNHAKKFFRADHFRQHLKHSHAGTSGKWTNMLENSCMKDEPLPEPIRGPERVSPGGGRVARINEEEESL</sequence>
<dbReference type="OrthoDB" id="3524154at2759"/>